<accession>A0A517MK07</accession>
<proteinExistence type="predicted"/>
<evidence type="ECO:0000259" key="2">
    <source>
        <dbReference type="Pfam" id="PF02230"/>
    </source>
</evidence>
<dbReference type="InterPro" id="IPR050955">
    <property type="entry name" value="Plant_Biomass_Hydrol_Est"/>
</dbReference>
<reference evidence="3 4" key="1">
    <citation type="submission" date="2019-02" db="EMBL/GenBank/DDBJ databases">
        <title>Deep-cultivation of Planctomycetes and their phenomic and genomic characterization uncovers novel biology.</title>
        <authorList>
            <person name="Wiegand S."/>
            <person name="Jogler M."/>
            <person name="Boedeker C."/>
            <person name="Pinto D."/>
            <person name="Vollmers J."/>
            <person name="Rivas-Marin E."/>
            <person name="Kohn T."/>
            <person name="Peeters S.H."/>
            <person name="Heuer A."/>
            <person name="Rast P."/>
            <person name="Oberbeckmann S."/>
            <person name="Bunk B."/>
            <person name="Jeske O."/>
            <person name="Meyerdierks A."/>
            <person name="Storesund J.E."/>
            <person name="Kallscheuer N."/>
            <person name="Luecker S."/>
            <person name="Lage O.M."/>
            <person name="Pohl T."/>
            <person name="Merkel B.J."/>
            <person name="Hornburger P."/>
            <person name="Mueller R.-W."/>
            <person name="Bruemmer F."/>
            <person name="Labrenz M."/>
            <person name="Spormann A.M."/>
            <person name="Op den Camp H."/>
            <person name="Overmann J."/>
            <person name="Amann R."/>
            <person name="Jetten M.S.M."/>
            <person name="Mascher T."/>
            <person name="Medema M.H."/>
            <person name="Devos D.P."/>
            <person name="Kaster A.-K."/>
            <person name="Ovreas L."/>
            <person name="Rohde M."/>
            <person name="Galperin M.Y."/>
            <person name="Jogler C."/>
        </authorList>
    </citation>
    <scope>NUCLEOTIDE SEQUENCE [LARGE SCALE GENOMIC DNA]</scope>
    <source>
        <strain evidence="3 4">FF011L</strain>
    </source>
</reference>
<dbReference type="Gene3D" id="3.40.50.1820">
    <property type="entry name" value="alpha/beta hydrolase"/>
    <property type="match status" value="1"/>
</dbReference>
<dbReference type="RefSeq" id="WP_145353236.1">
    <property type="nucleotide sequence ID" value="NZ_CP036262.1"/>
</dbReference>
<evidence type="ECO:0000256" key="1">
    <source>
        <dbReference type="ARBA" id="ARBA00022729"/>
    </source>
</evidence>
<gene>
    <name evidence="3" type="ORF">FF011L_40220</name>
</gene>
<dbReference type="OrthoDB" id="270827at2"/>
<keyword evidence="1" id="KW-0732">Signal</keyword>
<protein>
    <submittedName>
        <fullName evidence="3">Phospholipase/Carboxylesterase</fullName>
    </submittedName>
</protein>
<feature type="domain" description="Phospholipase/carboxylesterase/thioesterase" evidence="2">
    <location>
        <begin position="100"/>
        <end position="168"/>
    </location>
</feature>
<dbReference type="Pfam" id="PF02230">
    <property type="entry name" value="Abhydrolase_2"/>
    <property type="match status" value="1"/>
</dbReference>
<name>A0A517MK07_9BACT</name>
<dbReference type="GO" id="GO:0016787">
    <property type="term" value="F:hydrolase activity"/>
    <property type="evidence" value="ECO:0007669"/>
    <property type="project" value="InterPro"/>
</dbReference>
<dbReference type="KEGG" id="rml:FF011L_40220"/>
<keyword evidence="4" id="KW-1185">Reference proteome</keyword>
<sequence>MNRLPSSQAWISNLGKEDSRGRQPVCEVFKNDSQVDSPLAFFLPARYEANYRYPLVVWLHQDGASERQLSQVMPHISLQNYVGVGVRGTRACDAAGHQYDWQQTANGIASAEQIVMEAVEQASLQYSIHPERVFIAGYQSGGTMAQRIALSRPREFAGVVSLGGEFPVGCRPLANIKQLRDLKLWMAFATESPDFSADAMSEGLRLLNAAKMQVEISQFASDDEMMVPVLRSMDQWLMSQVTGQAQPRCVPDWDTVPVEFSAN</sequence>
<dbReference type="EMBL" id="CP036262">
    <property type="protein sequence ID" value="QDS95229.1"/>
    <property type="molecule type" value="Genomic_DNA"/>
</dbReference>
<dbReference type="PANTHER" id="PTHR43037:SF1">
    <property type="entry name" value="BLL1128 PROTEIN"/>
    <property type="match status" value="1"/>
</dbReference>
<dbReference type="Proteomes" id="UP000320672">
    <property type="component" value="Chromosome"/>
</dbReference>
<dbReference type="AlphaFoldDB" id="A0A517MK07"/>
<dbReference type="InterPro" id="IPR029058">
    <property type="entry name" value="AB_hydrolase_fold"/>
</dbReference>
<dbReference type="PANTHER" id="PTHR43037">
    <property type="entry name" value="UNNAMED PRODUCT-RELATED"/>
    <property type="match status" value="1"/>
</dbReference>
<dbReference type="SUPFAM" id="SSF53474">
    <property type="entry name" value="alpha/beta-Hydrolases"/>
    <property type="match status" value="1"/>
</dbReference>
<organism evidence="3 4">
    <name type="scientific">Roseimaritima multifibrata</name>
    <dbReference type="NCBI Taxonomy" id="1930274"/>
    <lineage>
        <taxon>Bacteria</taxon>
        <taxon>Pseudomonadati</taxon>
        <taxon>Planctomycetota</taxon>
        <taxon>Planctomycetia</taxon>
        <taxon>Pirellulales</taxon>
        <taxon>Pirellulaceae</taxon>
        <taxon>Roseimaritima</taxon>
    </lineage>
</organism>
<evidence type="ECO:0000313" key="3">
    <source>
        <dbReference type="EMBL" id="QDS95229.1"/>
    </source>
</evidence>
<dbReference type="InterPro" id="IPR003140">
    <property type="entry name" value="PLipase/COase/thioEstase"/>
</dbReference>
<evidence type="ECO:0000313" key="4">
    <source>
        <dbReference type="Proteomes" id="UP000320672"/>
    </source>
</evidence>